<dbReference type="GO" id="GO:0051879">
    <property type="term" value="F:Hsp90 protein binding"/>
    <property type="evidence" value="ECO:0007669"/>
    <property type="project" value="TreeGrafter"/>
</dbReference>
<evidence type="ECO:0000313" key="7">
    <source>
        <dbReference type="EMBL" id="KAF1802658.1"/>
    </source>
</evidence>
<dbReference type="SUPFAM" id="SSF48452">
    <property type="entry name" value="TPR-like"/>
    <property type="match status" value="2"/>
</dbReference>
<dbReference type="AlphaFoldDB" id="A0A8H4BI92"/>
<dbReference type="PANTHER" id="PTHR22904:SF523">
    <property type="entry name" value="STRESS-INDUCED-PHOSPHOPROTEIN 1"/>
    <property type="match status" value="1"/>
</dbReference>
<dbReference type="Pfam" id="PF17830">
    <property type="entry name" value="STI1-HOP_DP"/>
    <property type="match status" value="1"/>
</dbReference>
<organism evidence="7 8">
    <name type="scientific">Mucor circinelloides f. lusitanicus</name>
    <name type="common">Mucor racemosus var. lusitanicus</name>
    <dbReference type="NCBI Taxonomy" id="29924"/>
    <lineage>
        <taxon>Eukaryota</taxon>
        <taxon>Fungi</taxon>
        <taxon>Fungi incertae sedis</taxon>
        <taxon>Mucoromycota</taxon>
        <taxon>Mucoromycotina</taxon>
        <taxon>Mucoromycetes</taxon>
        <taxon>Mucorales</taxon>
        <taxon>Mucorineae</taxon>
        <taxon>Mucoraceae</taxon>
        <taxon>Mucor</taxon>
    </lineage>
</organism>
<gene>
    <name evidence="7" type="ORF">FB192DRAFT_1304920</name>
</gene>
<feature type="repeat" description="TPR" evidence="5">
    <location>
        <begin position="84"/>
        <end position="117"/>
    </location>
</feature>
<proteinExistence type="predicted"/>
<dbReference type="PANTHER" id="PTHR22904">
    <property type="entry name" value="TPR REPEAT CONTAINING PROTEIN"/>
    <property type="match status" value="1"/>
</dbReference>
<comment type="caution">
    <text evidence="7">The sequence shown here is derived from an EMBL/GenBank/DDBJ whole genome shotgun (WGS) entry which is preliminary data.</text>
</comment>
<feature type="domain" description="STI1" evidence="6">
    <location>
        <begin position="284"/>
        <end position="323"/>
    </location>
</feature>
<evidence type="ECO:0000256" key="2">
    <source>
        <dbReference type="ARBA" id="ARBA00022490"/>
    </source>
</evidence>
<dbReference type="Gene3D" id="1.25.40.10">
    <property type="entry name" value="Tetratricopeptide repeat domain"/>
    <property type="match status" value="2"/>
</dbReference>
<protein>
    <recommendedName>
        <fullName evidence="6">STI1 domain-containing protein</fullName>
    </recommendedName>
</protein>
<dbReference type="InterPro" id="IPR006636">
    <property type="entry name" value="STI1_HS-bd"/>
</dbReference>
<dbReference type="Proteomes" id="UP000469890">
    <property type="component" value="Unassembled WGS sequence"/>
</dbReference>
<dbReference type="Pfam" id="PF13424">
    <property type="entry name" value="TPR_12"/>
    <property type="match status" value="1"/>
</dbReference>
<dbReference type="EMBL" id="JAAECE010000004">
    <property type="protein sequence ID" value="KAF1802658.1"/>
    <property type="molecule type" value="Genomic_DNA"/>
</dbReference>
<dbReference type="Gene3D" id="1.10.260.100">
    <property type="match status" value="1"/>
</dbReference>
<dbReference type="InterPro" id="IPR019734">
    <property type="entry name" value="TPR_rpt"/>
</dbReference>
<dbReference type="FunFam" id="1.25.40.10:FF:000010">
    <property type="entry name" value="Stress-induced phosphoprotein 1"/>
    <property type="match status" value="1"/>
</dbReference>
<dbReference type="GO" id="GO:0005737">
    <property type="term" value="C:cytoplasm"/>
    <property type="evidence" value="ECO:0007669"/>
    <property type="project" value="UniProtKB-SubCell"/>
</dbReference>
<dbReference type="InterPro" id="IPR041243">
    <property type="entry name" value="STI1/HOP_DP"/>
</dbReference>
<keyword evidence="2" id="KW-0963">Cytoplasm</keyword>
<dbReference type="InterPro" id="IPR011990">
    <property type="entry name" value="TPR-like_helical_dom_sf"/>
</dbReference>
<dbReference type="SMART" id="SM00727">
    <property type="entry name" value="STI1"/>
    <property type="match status" value="1"/>
</dbReference>
<reference evidence="7 8" key="1">
    <citation type="submission" date="2019-09" db="EMBL/GenBank/DDBJ databases">
        <authorList>
            <consortium name="DOE Joint Genome Institute"/>
            <person name="Mondo S.J."/>
            <person name="Navarro-Mendoza M.I."/>
            <person name="Perez-Arques C."/>
            <person name="Panchal S."/>
            <person name="Nicolas F.E."/>
            <person name="Ganguly P."/>
            <person name="Pangilinan J."/>
            <person name="Grigoriev I."/>
            <person name="Heitman J."/>
            <person name="Sanya K."/>
            <person name="Garre V."/>
        </authorList>
    </citation>
    <scope>NUCLEOTIDE SEQUENCE [LARGE SCALE GENOMIC DNA]</scope>
    <source>
        <strain evidence="7 8">MU402</strain>
    </source>
</reference>
<comment type="subcellular location">
    <subcellularLocation>
        <location evidence="1">Cytoplasm</location>
    </subcellularLocation>
</comment>
<evidence type="ECO:0000259" key="6">
    <source>
        <dbReference type="SMART" id="SM00727"/>
    </source>
</evidence>
<evidence type="ECO:0000256" key="5">
    <source>
        <dbReference type="PROSITE-ProRule" id="PRU00339"/>
    </source>
</evidence>
<accession>A0A8H4BI92</accession>
<name>A0A8H4BI92_MUCCL</name>
<evidence type="ECO:0000256" key="1">
    <source>
        <dbReference type="ARBA" id="ARBA00004496"/>
    </source>
</evidence>
<dbReference type="SMART" id="SM00028">
    <property type="entry name" value="TPR"/>
    <property type="match status" value="6"/>
</dbReference>
<dbReference type="PROSITE" id="PS50005">
    <property type="entry name" value="TPR"/>
    <property type="match status" value="2"/>
</dbReference>
<sequence>MSDDNKQLALAEKDLGNQAYKKREFDVALGHYDKAYELDNTNITFLTNKAAVLFEQEKFEDCIKVCEDAIERGRELRCDYKLIARALQRIGNAYSKLDNLDEAIKYYGKSLTEHRTPETLQKLRDAEKLKKEQEKAAYYNPELADKAREEGNALFKAAKWPQAIEQYTEAIKRNDKDVRPYSNRAACYLKLMAIHEAEKDADKCIELDPTFARGYIRKAAAQLVKKEFQESIDTLNLAKEHDKDGKCAREIQQQMMKAYTAMNPMSGAGANESQEETLKRAAQDPEVQRILGDPVMQQILQQMQEDPKAAQEHLKNPQIAANVRKLMSAGVIRMA</sequence>
<keyword evidence="3" id="KW-0677">Repeat</keyword>
<keyword evidence="4 5" id="KW-0802">TPR repeat</keyword>
<feature type="repeat" description="TPR" evidence="5">
    <location>
        <begin position="9"/>
        <end position="42"/>
    </location>
</feature>
<evidence type="ECO:0000313" key="8">
    <source>
        <dbReference type="Proteomes" id="UP000469890"/>
    </source>
</evidence>
<dbReference type="FunFam" id="1.10.260.100:FF:000002">
    <property type="entry name" value="Stress-induced-phosphoprotein 1 (Hsp70/Hsp90-organizing)"/>
    <property type="match status" value="1"/>
</dbReference>
<evidence type="ECO:0000256" key="4">
    <source>
        <dbReference type="ARBA" id="ARBA00022803"/>
    </source>
</evidence>
<dbReference type="Pfam" id="PF13432">
    <property type="entry name" value="TPR_16"/>
    <property type="match status" value="1"/>
</dbReference>
<evidence type="ECO:0000256" key="3">
    <source>
        <dbReference type="ARBA" id="ARBA00022737"/>
    </source>
</evidence>